<evidence type="ECO:0000313" key="1">
    <source>
        <dbReference type="EMBL" id="CAE0255947.1"/>
    </source>
</evidence>
<dbReference type="PANTHER" id="PTHR31743">
    <property type="entry name" value="TRANSIENT RECEPTOR POTENTIAL CHANNEL 4-ASSOCIATED PROTEIN TCPC4AP"/>
    <property type="match status" value="1"/>
</dbReference>
<gene>
    <name evidence="1" type="ORF">PBIL07802_LOCUS18201</name>
</gene>
<name>A0A7S3G8M0_9EUKA</name>
<dbReference type="GO" id="GO:0031464">
    <property type="term" value="C:Cul4A-RING E3 ubiquitin ligase complex"/>
    <property type="evidence" value="ECO:0007669"/>
    <property type="project" value="InterPro"/>
</dbReference>
<dbReference type="GO" id="GO:0019902">
    <property type="term" value="F:phosphatase binding"/>
    <property type="evidence" value="ECO:0007669"/>
    <property type="project" value="TreeGrafter"/>
</dbReference>
<dbReference type="AlphaFoldDB" id="A0A7S3G8M0"/>
<accession>A0A7S3G8M0</accession>
<dbReference type="EMBL" id="HBIB01027996">
    <property type="protein sequence ID" value="CAE0255947.1"/>
    <property type="molecule type" value="Transcribed_RNA"/>
</dbReference>
<dbReference type="Pfam" id="PF12463">
    <property type="entry name" value="DUF3689"/>
    <property type="match status" value="1"/>
</dbReference>
<sequence length="556" mass="63515">MAAGNLRAQSDFLCRSFPLEGEQVDKYAHINARLRRNRLINYTCHRNTRAFFNIGLVDTGLAAIVLMFKKDVIDVPLFAQTMKFVHREDRGCTTAQLMKKYEREDYTFLTRRSGAQLWITKGHHEAQLYLSMSAIITQAKVDGQIRVAKNSEFMRFLLHRFRAFNFEETPSQVLREILPVPFGEGTLALDLIHTGYFQLVQAIVERDSPVECKRLLVHASDLATHMPWLPADVVEAMSVQEGEGEGLLVLITKEVMGGKVKEKKTLCDMIILLEAFLRNSPVVYRMLLTRLGLYKTLIRIVADEISATSDDELEQVCFDCLSELVRGNRLAYHYLDTYFSENGNTWRLFKESILLGFVQSNLFLRQLYLQAWQMERQDLRCRKATSMHEKVESPASLARLRIEEEGMDMELYAEEQRVLYFPFRSESSLLFNFVSEMRHKAALDFIRCVPQSDLTLGNVCVLNSALAILYVAKRKGELKEAVKAMREYGGKDSNGEVRCAPDLMASLKVWRRFYAASGMERAALYRSVGIAFDGLNDVMEAVSGDSSSPLSLLYRS</sequence>
<reference evidence="1" key="1">
    <citation type="submission" date="2021-01" db="EMBL/GenBank/DDBJ databases">
        <authorList>
            <person name="Corre E."/>
            <person name="Pelletier E."/>
            <person name="Niang G."/>
            <person name="Scheremetjew M."/>
            <person name="Finn R."/>
            <person name="Kale V."/>
            <person name="Holt S."/>
            <person name="Cochrane G."/>
            <person name="Meng A."/>
            <person name="Brown T."/>
            <person name="Cohen L."/>
        </authorList>
    </citation>
    <scope>NUCLEOTIDE SEQUENCE</scope>
    <source>
        <strain evidence="1">NIES-2562</strain>
    </source>
</reference>
<dbReference type="PANTHER" id="PTHR31743:SF1">
    <property type="entry name" value="SHORT TRANSIENT RECEPTOR POTENTIAL CHANNEL 4-ASSOCIATED PROTEIN"/>
    <property type="match status" value="1"/>
</dbReference>
<protein>
    <submittedName>
        <fullName evidence="1">Uncharacterized protein</fullName>
    </submittedName>
</protein>
<dbReference type="InterPro" id="IPR022162">
    <property type="entry name" value="TRPC4AP"/>
</dbReference>
<organism evidence="1">
    <name type="scientific">Palpitomonas bilix</name>
    <dbReference type="NCBI Taxonomy" id="652834"/>
    <lineage>
        <taxon>Eukaryota</taxon>
        <taxon>Eukaryota incertae sedis</taxon>
    </lineage>
</organism>
<dbReference type="GO" id="GO:0006511">
    <property type="term" value="P:ubiquitin-dependent protein catabolic process"/>
    <property type="evidence" value="ECO:0007669"/>
    <property type="project" value="InterPro"/>
</dbReference>
<proteinExistence type="predicted"/>